<sequence>MTLDYRKTFEIEIINEFQSAIHSKMLNYVLNNELDKSDSTNLQTNLLNQLSDMNQINLFKLSLEELEAYHEYLRSIKKYADIVTRTK</sequence>
<evidence type="ECO:0000313" key="4">
    <source>
        <dbReference type="Proteomes" id="UP000254070"/>
    </source>
</evidence>
<evidence type="ECO:0000256" key="1">
    <source>
        <dbReference type="ARBA" id="ARBA00022649"/>
    </source>
</evidence>
<dbReference type="SUPFAM" id="SSF81710">
    <property type="entry name" value="Plasmid maintenance system epsilon/zeta, antidote epsilon subunit"/>
    <property type="match status" value="1"/>
</dbReference>
<reference evidence="3 4" key="1">
    <citation type="submission" date="2018-06" db="EMBL/GenBank/DDBJ databases">
        <authorList>
            <consortium name="Pathogen Informatics"/>
            <person name="Doyle S."/>
        </authorList>
    </citation>
    <scope>NUCLEOTIDE SEQUENCE [LARGE SCALE GENOMIC DNA]</scope>
    <source>
        <strain evidence="3 4">NCTC8129</strain>
    </source>
</reference>
<dbReference type="RefSeq" id="WP_115236122.1">
    <property type="nucleotide sequence ID" value="NZ_UGIF01000003.1"/>
</dbReference>
<dbReference type="GO" id="GO:0031342">
    <property type="term" value="P:negative regulation of cell killing"/>
    <property type="evidence" value="ECO:0007669"/>
    <property type="project" value="InterPro"/>
</dbReference>
<name>A0A377MUC9_9ENTE</name>
<dbReference type="GO" id="GO:0015643">
    <property type="term" value="F:toxic substance binding"/>
    <property type="evidence" value="ECO:0007669"/>
    <property type="project" value="InterPro"/>
</dbReference>
<evidence type="ECO:0000313" key="3">
    <source>
        <dbReference type="EMBL" id="STQ33006.1"/>
    </source>
</evidence>
<dbReference type="GO" id="GO:0009636">
    <property type="term" value="P:response to toxic substance"/>
    <property type="evidence" value="ECO:0007669"/>
    <property type="project" value="InterPro"/>
</dbReference>
<keyword evidence="1" id="KW-1277">Toxin-antitoxin system</keyword>
<accession>A0A377MUC9</accession>
<proteinExistence type="predicted"/>
<organism evidence="3 4">
    <name type="scientific">Enterococcus durans</name>
    <dbReference type="NCBI Taxonomy" id="53345"/>
    <lineage>
        <taxon>Bacteria</taxon>
        <taxon>Bacillati</taxon>
        <taxon>Bacillota</taxon>
        <taxon>Bacilli</taxon>
        <taxon>Lactobacillales</taxon>
        <taxon>Enterococcaceae</taxon>
        <taxon>Enterococcus</taxon>
    </lineage>
</organism>
<dbReference type="Proteomes" id="UP000254070">
    <property type="component" value="Unassembled WGS sequence"/>
</dbReference>
<dbReference type="EMBL" id="UGIF01000003">
    <property type="protein sequence ID" value="STQ33006.1"/>
    <property type="molecule type" value="Genomic_DNA"/>
</dbReference>
<dbReference type="Pfam" id="PF08998">
    <property type="entry name" value="Epsilon_antitox"/>
    <property type="match status" value="1"/>
</dbReference>
<gene>
    <name evidence="3" type="ORF">NCTC8129_03216</name>
</gene>
<feature type="domain" description="Antitoxin epsilon/PezA" evidence="2">
    <location>
        <begin position="4"/>
        <end position="82"/>
    </location>
</feature>
<protein>
    <submittedName>
        <fullName evidence="3">Bacterial epsilon antitoxin</fullName>
    </submittedName>
</protein>
<dbReference type="InterPro" id="IPR035569">
    <property type="entry name" value="Antitoxin_epsilon/PezA_dom_sf"/>
</dbReference>
<dbReference type="Gene3D" id="1.10.8.130">
    <property type="match status" value="1"/>
</dbReference>
<evidence type="ECO:0000259" key="2">
    <source>
        <dbReference type="Pfam" id="PF08998"/>
    </source>
</evidence>
<dbReference type="AlphaFoldDB" id="A0A377MUC9"/>
<dbReference type="InterPro" id="IPR015090">
    <property type="entry name" value="Epsilon_PezA_dom"/>
</dbReference>